<evidence type="ECO:0000313" key="7">
    <source>
        <dbReference type="EMBL" id="GAA1223334.1"/>
    </source>
</evidence>
<gene>
    <name evidence="7" type="ORF">GCM10009665_12010</name>
</gene>
<proteinExistence type="predicted"/>
<feature type="transmembrane region" description="Helical" evidence="5">
    <location>
        <begin position="100"/>
        <end position="120"/>
    </location>
</feature>
<accession>A0ABN1VWA5</accession>
<evidence type="ECO:0000259" key="6">
    <source>
        <dbReference type="Pfam" id="PF02656"/>
    </source>
</evidence>
<organism evidence="7 8">
    <name type="scientific">Kitasatospora nipponensis</name>
    <dbReference type="NCBI Taxonomy" id="258049"/>
    <lineage>
        <taxon>Bacteria</taxon>
        <taxon>Bacillati</taxon>
        <taxon>Actinomycetota</taxon>
        <taxon>Actinomycetes</taxon>
        <taxon>Kitasatosporales</taxon>
        <taxon>Streptomycetaceae</taxon>
        <taxon>Kitasatospora</taxon>
    </lineage>
</organism>
<dbReference type="EMBL" id="BAAALF010000012">
    <property type="protein sequence ID" value="GAA1223334.1"/>
    <property type="molecule type" value="Genomic_DNA"/>
</dbReference>
<reference evidence="7 8" key="1">
    <citation type="journal article" date="2019" name="Int. J. Syst. Evol. Microbiol.">
        <title>The Global Catalogue of Microorganisms (GCM) 10K type strain sequencing project: providing services to taxonomists for standard genome sequencing and annotation.</title>
        <authorList>
            <consortium name="The Broad Institute Genomics Platform"/>
            <consortium name="The Broad Institute Genome Sequencing Center for Infectious Disease"/>
            <person name="Wu L."/>
            <person name="Ma J."/>
        </authorList>
    </citation>
    <scope>NUCLEOTIDE SEQUENCE [LARGE SCALE GENOMIC DNA]</scope>
    <source>
        <strain evidence="7 8">JCM 13004</strain>
    </source>
</reference>
<evidence type="ECO:0000256" key="4">
    <source>
        <dbReference type="ARBA" id="ARBA00023136"/>
    </source>
</evidence>
<dbReference type="RefSeq" id="WP_344440041.1">
    <property type="nucleotide sequence ID" value="NZ_BAAALF010000012.1"/>
</dbReference>
<keyword evidence="2 5" id="KW-0812">Transmembrane</keyword>
<comment type="subcellular location">
    <subcellularLocation>
        <location evidence="1">Endomembrane system</location>
        <topology evidence="1">Multi-pass membrane protein</topology>
    </subcellularLocation>
</comment>
<name>A0ABN1VWA5_9ACTN</name>
<keyword evidence="8" id="KW-1185">Reference proteome</keyword>
<sequence length="127" mass="13108">MTGPDDPPPSGQPTRPAPGLQAERTLLAWSRTGLLLAVNATLVLRAALRDGQPALAAVGAMLALAACGLFAFGLRRRRQLEPAPDPNGSPSNPRPVGARALRTVAATVFVVAAACVWAVLPAHRHGP</sequence>
<protein>
    <recommendedName>
        <fullName evidence="6">DUF202 domain-containing protein</fullName>
    </recommendedName>
</protein>
<evidence type="ECO:0000256" key="5">
    <source>
        <dbReference type="SAM" id="Phobius"/>
    </source>
</evidence>
<keyword evidence="4 5" id="KW-0472">Membrane</keyword>
<dbReference type="Pfam" id="PF02656">
    <property type="entry name" value="DUF202"/>
    <property type="match status" value="1"/>
</dbReference>
<evidence type="ECO:0000313" key="8">
    <source>
        <dbReference type="Proteomes" id="UP001500037"/>
    </source>
</evidence>
<evidence type="ECO:0000256" key="2">
    <source>
        <dbReference type="ARBA" id="ARBA00022692"/>
    </source>
</evidence>
<keyword evidence="3 5" id="KW-1133">Transmembrane helix</keyword>
<dbReference type="Proteomes" id="UP001500037">
    <property type="component" value="Unassembled WGS sequence"/>
</dbReference>
<feature type="domain" description="DUF202" evidence="6">
    <location>
        <begin position="18"/>
        <end position="80"/>
    </location>
</feature>
<evidence type="ECO:0000256" key="3">
    <source>
        <dbReference type="ARBA" id="ARBA00022989"/>
    </source>
</evidence>
<evidence type="ECO:0000256" key="1">
    <source>
        <dbReference type="ARBA" id="ARBA00004127"/>
    </source>
</evidence>
<dbReference type="InterPro" id="IPR003807">
    <property type="entry name" value="DUF202"/>
</dbReference>
<feature type="transmembrane region" description="Helical" evidence="5">
    <location>
        <begin position="54"/>
        <end position="74"/>
    </location>
</feature>
<comment type="caution">
    <text evidence="7">The sequence shown here is derived from an EMBL/GenBank/DDBJ whole genome shotgun (WGS) entry which is preliminary data.</text>
</comment>